<dbReference type="AlphaFoldDB" id="A0A1M5RRV7"/>
<evidence type="ECO:0000256" key="1">
    <source>
        <dbReference type="SAM" id="Phobius"/>
    </source>
</evidence>
<reference evidence="3 4" key="1">
    <citation type="submission" date="2016-11" db="EMBL/GenBank/DDBJ databases">
        <authorList>
            <person name="Jaros S."/>
            <person name="Januszkiewicz K."/>
            <person name="Wedrychowicz H."/>
        </authorList>
    </citation>
    <scope>NUCLEOTIDE SEQUENCE [LARGE SCALE GENOMIC DNA]</scope>
    <source>
        <strain evidence="3 4">DSM 45408</strain>
    </source>
</reference>
<evidence type="ECO:0000259" key="2">
    <source>
        <dbReference type="Pfam" id="PF19803"/>
    </source>
</evidence>
<dbReference type="RefSeq" id="WP_073422577.1">
    <property type="nucleotide sequence ID" value="NZ_FQVX01000006.1"/>
</dbReference>
<dbReference type="Pfam" id="PF19803">
    <property type="entry name" value="DUF6286"/>
    <property type="match status" value="1"/>
</dbReference>
<sequence length="178" mass="18595">MRTLDRVLAVLLAAGGLVLGVLVVVEVVAAGLGRPPVALPYSPVAAWLRETPWSSAAALAVAAGLAVLGLALLVAELAPRRRTDLVLTGDDPATTATLSVRSLARVLESAATGVPGVERASARVRRRRARLSVHVPVRDGEEATRIGREAQSAASAALDALSLRAAPRLRVRTRQEVR</sequence>
<dbReference type="Proteomes" id="UP000184471">
    <property type="component" value="Unassembled WGS sequence"/>
</dbReference>
<evidence type="ECO:0000313" key="4">
    <source>
        <dbReference type="Proteomes" id="UP000184471"/>
    </source>
</evidence>
<feature type="domain" description="DUF6286" evidence="2">
    <location>
        <begin position="67"/>
        <end position="174"/>
    </location>
</feature>
<proteinExistence type="predicted"/>
<evidence type="ECO:0000313" key="3">
    <source>
        <dbReference type="EMBL" id="SHH29025.1"/>
    </source>
</evidence>
<dbReference type="EMBL" id="FQVX01000006">
    <property type="protein sequence ID" value="SHH29025.1"/>
    <property type="molecule type" value="Genomic_DNA"/>
</dbReference>
<keyword evidence="1" id="KW-0812">Transmembrane</keyword>
<name>A0A1M5RRV7_9ACTN</name>
<accession>A0A1M5RRV7</accession>
<keyword evidence="1" id="KW-1133">Transmembrane helix</keyword>
<keyword evidence="1" id="KW-0472">Membrane</keyword>
<keyword evidence="4" id="KW-1185">Reference proteome</keyword>
<gene>
    <name evidence="3" type="ORF">SAMN05444351_4468</name>
</gene>
<dbReference type="OrthoDB" id="5195626at2"/>
<feature type="transmembrane region" description="Helical" evidence="1">
    <location>
        <begin position="53"/>
        <end position="75"/>
    </location>
</feature>
<dbReference type="InterPro" id="IPR046253">
    <property type="entry name" value="DUF6286"/>
</dbReference>
<organism evidence="3 4">
    <name type="scientific">Geodermatophilus nigrescens</name>
    <dbReference type="NCBI Taxonomy" id="1070870"/>
    <lineage>
        <taxon>Bacteria</taxon>
        <taxon>Bacillati</taxon>
        <taxon>Actinomycetota</taxon>
        <taxon>Actinomycetes</taxon>
        <taxon>Geodermatophilales</taxon>
        <taxon>Geodermatophilaceae</taxon>
        <taxon>Geodermatophilus</taxon>
    </lineage>
</organism>
<dbReference type="STRING" id="1070870.SAMN05444351_4468"/>
<protein>
    <recommendedName>
        <fullName evidence="2">DUF6286 domain-containing protein</fullName>
    </recommendedName>
</protein>